<dbReference type="Pfam" id="PF18565">
    <property type="entry name" value="Glyco_hydro2_C5"/>
    <property type="match status" value="1"/>
</dbReference>
<dbReference type="SUPFAM" id="SSF49303">
    <property type="entry name" value="beta-Galactosidase/glucuronidase domain"/>
    <property type="match status" value="1"/>
</dbReference>
<protein>
    <submittedName>
        <fullName evidence="9">Glycoside hydrolase family 2 TIM barrel-domain containing protein</fullName>
    </submittedName>
</protein>
<dbReference type="Gene3D" id="2.60.120.260">
    <property type="entry name" value="Galactose-binding domain-like"/>
    <property type="match status" value="1"/>
</dbReference>
<keyword evidence="10" id="KW-1185">Reference proteome</keyword>
<dbReference type="InterPro" id="IPR006102">
    <property type="entry name" value="Ig-like_GH2"/>
</dbReference>
<dbReference type="Pfam" id="PF00703">
    <property type="entry name" value="Glyco_hydro_2"/>
    <property type="match status" value="1"/>
</dbReference>
<sequence>MSPNPRALIAFDNDWCFLSSDHPEAERPELDDSAWRRVDLPHDWSIEDLPGAPKTTAPWTPPVATWTVARVPAKPSNVPIRTASWPDPSADGPPLRVGPFDPNASASTWGTAWTVGGVGWYRKSFTAPTHSAQDRVEIRFDGAFGETEVWLNGTKLGSNIYGYGAFSFDITAQLRPGWPNVVAVRVVNERETSRWYSGSGLNRHVWLTVTGPVRIAPWGVAVTTPNIDSQGADVQIDVDLKSHLAEETIVDIYARLRDATDQAVGEGHARVLVHASGTGQGRVAVRVAEPKLWGPEHPHLYSADVSLVVQGRVIDSSSVRFGVRSVAVSATHGLTINGEQVKLKGACVHADHGILGAVAIDRAEVRKVELLKQHGYNAIRVGHHMFPAAFLDACDELGMLVVDEVFDVWELPKFRNNDYSKHFKQHWRNDLERMIRQDRNHPSIIFWSIGNEIPERNAPRGVEIAAELREAVLALDASRLITAGINGPPGSEGEPARRHLDVVGYNYMQKYLDADHDAYPDVVFMLTEQWAKDIHDGWRKAQACPWFIGEFVWAGIEYLGEVGAGSSMLLPVGTPPPTSPLPFTMFLWDYPAYLSGCGEIDILGRRKPQGLYRDVLWERSALELLVQRPTPPGTYEWLSDWGWHDELESWTWNSPGQTVIVRAYTHGDEVRLILNGREIGRKPVTRADKLTAEFEIPYEPGELVAIGFRGGQEIGRKKLVTVGAPATVRLRAERTNIAATPNDLAYVFAEILDAQGRIVPDAAVPLTFAIEGPGRLRATGSANPRGLKSFSDPNCTTFHGEALAIVQATSRSGRAVLRVSSPGLSSDSLDIEIG</sequence>
<dbReference type="Pfam" id="PF02837">
    <property type="entry name" value="Glyco_hydro_2_N"/>
    <property type="match status" value="1"/>
</dbReference>
<proteinExistence type="inferred from homology"/>
<dbReference type="InterPro" id="IPR040605">
    <property type="entry name" value="Glyco_hydro2_dom5"/>
</dbReference>
<dbReference type="EMBL" id="JBHSDU010000014">
    <property type="protein sequence ID" value="MFC4312047.1"/>
    <property type="molecule type" value="Genomic_DNA"/>
</dbReference>
<dbReference type="InterPro" id="IPR013783">
    <property type="entry name" value="Ig-like_fold"/>
</dbReference>
<dbReference type="InterPro" id="IPR008979">
    <property type="entry name" value="Galactose-bd-like_sf"/>
</dbReference>
<evidence type="ECO:0000259" key="7">
    <source>
        <dbReference type="Pfam" id="PF16355"/>
    </source>
</evidence>
<dbReference type="GO" id="GO:0016787">
    <property type="term" value="F:hydrolase activity"/>
    <property type="evidence" value="ECO:0007669"/>
    <property type="project" value="UniProtKB-KW"/>
</dbReference>
<evidence type="ECO:0000256" key="3">
    <source>
        <dbReference type="ARBA" id="ARBA00023295"/>
    </source>
</evidence>
<feature type="domain" description="DUF4982" evidence="7">
    <location>
        <begin position="656"/>
        <end position="714"/>
    </location>
</feature>
<evidence type="ECO:0000259" key="5">
    <source>
        <dbReference type="Pfam" id="PF02836"/>
    </source>
</evidence>
<dbReference type="Gene3D" id="3.20.20.80">
    <property type="entry name" value="Glycosidases"/>
    <property type="match status" value="1"/>
</dbReference>
<dbReference type="InterPro" id="IPR017853">
    <property type="entry name" value="GH"/>
</dbReference>
<dbReference type="InterPro" id="IPR036156">
    <property type="entry name" value="Beta-gal/glucu_dom_sf"/>
</dbReference>
<feature type="domain" description="Glycosyl hydrolases family 2 sugar binding" evidence="6">
    <location>
        <begin position="114"/>
        <end position="191"/>
    </location>
</feature>
<dbReference type="PANTHER" id="PTHR42732:SF1">
    <property type="entry name" value="BETA-MANNOSIDASE"/>
    <property type="match status" value="1"/>
</dbReference>
<feature type="domain" description="Glycoside hydrolase family 2 immunoglobulin-like beta-sandwich" evidence="4">
    <location>
        <begin position="223"/>
        <end position="324"/>
    </location>
</feature>
<dbReference type="InterPro" id="IPR023232">
    <property type="entry name" value="Glyco_hydro_2_AS"/>
</dbReference>
<dbReference type="Proteomes" id="UP001595904">
    <property type="component" value="Unassembled WGS sequence"/>
</dbReference>
<name>A0ABV8SYE5_9GAMM</name>
<dbReference type="Pfam" id="PF02836">
    <property type="entry name" value="Glyco_hydro_2_C"/>
    <property type="match status" value="1"/>
</dbReference>
<evidence type="ECO:0000256" key="2">
    <source>
        <dbReference type="ARBA" id="ARBA00022801"/>
    </source>
</evidence>
<dbReference type="PANTHER" id="PTHR42732">
    <property type="entry name" value="BETA-GALACTOSIDASE"/>
    <property type="match status" value="1"/>
</dbReference>
<comment type="similarity">
    <text evidence="1">Belongs to the glycosyl hydrolase 2 family.</text>
</comment>
<accession>A0ABV8SYE5</accession>
<dbReference type="Pfam" id="PF16355">
    <property type="entry name" value="DUF4982"/>
    <property type="match status" value="1"/>
</dbReference>
<feature type="domain" description="Glycoside hydrolase family 2" evidence="8">
    <location>
        <begin position="729"/>
        <end position="829"/>
    </location>
</feature>
<dbReference type="PROSITE" id="PS00608">
    <property type="entry name" value="GLYCOSYL_HYDROL_F2_2"/>
    <property type="match status" value="1"/>
</dbReference>
<comment type="caution">
    <text evidence="9">The sequence shown here is derived from an EMBL/GenBank/DDBJ whole genome shotgun (WGS) entry which is preliminary data.</text>
</comment>
<dbReference type="InterPro" id="IPR032311">
    <property type="entry name" value="DUF4982"/>
</dbReference>
<dbReference type="PRINTS" id="PR00132">
    <property type="entry name" value="GLHYDRLASE2"/>
</dbReference>
<evidence type="ECO:0000259" key="6">
    <source>
        <dbReference type="Pfam" id="PF02837"/>
    </source>
</evidence>
<evidence type="ECO:0000259" key="8">
    <source>
        <dbReference type="Pfam" id="PF18565"/>
    </source>
</evidence>
<dbReference type="InterPro" id="IPR006103">
    <property type="entry name" value="Glyco_hydro_2_cat"/>
</dbReference>
<keyword evidence="3" id="KW-0326">Glycosidase</keyword>
<dbReference type="InterPro" id="IPR006101">
    <property type="entry name" value="Glyco_hydro_2"/>
</dbReference>
<feature type="domain" description="Glycoside hydrolase family 2 catalytic" evidence="5">
    <location>
        <begin position="333"/>
        <end position="557"/>
    </location>
</feature>
<evidence type="ECO:0000256" key="1">
    <source>
        <dbReference type="ARBA" id="ARBA00007401"/>
    </source>
</evidence>
<dbReference type="InterPro" id="IPR051913">
    <property type="entry name" value="GH2_Domain-Containing"/>
</dbReference>
<organism evidence="9 10">
    <name type="scientific">Steroidobacter flavus</name>
    <dbReference type="NCBI Taxonomy" id="1842136"/>
    <lineage>
        <taxon>Bacteria</taxon>
        <taxon>Pseudomonadati</taxon>
        <taxon>Pseudomonadota</taxon>
        <taxon>Gammaproteobacteria</taxon>
        <taxon>Steroidobacterales</taxon>
        <taxon>Steroidobacteraceae</taxon>
        <taxon>Steroidobacter</taxon>
    </lineage>
</organism>
<dbReference type="RefSeq" id="WP_380601111.1">
    <property type="nucleotide sequence ID" value="NZ_JBHSDU010000014.1"/>
</dbReference>
<dbReference type="Gene3D" id="2.60.40.10">
    <property type="entry name" value="Immunoglobulins"/>
    <property type="match status" value="3"/>
</dbReference>
<evidence type="ECO:0000259" key="4">
    <source>
        <dbReference type="Pfam" id="PF00703"/>
    </source>
</evidence>
<dbReference type="SUPFAM" id="SSF49785">
    <property type="entry name" value="Galactose-binding domain-like"/>
    <property type="match status" value="1"/>
</dbReference>
<reference evidence="10" key="1">
    <citation type="journal article" date="2019" name="Int. J. Syst. Evol. Microbiol.">
        <title>The Global Catalogue of Microorganisms (GCM) 10K type strain sequencing project: providing services to taxonomists for standard genome sequencing and annotation.</title>
        <authorList>
            <consortium name="The Broad Institute Genomics Platform"/>
            <consortium name="The Broad Institute Genome Sequencing Center for Infectious Disease"/>
            <person name="Wu L."/>
            <person name="Ma J."/>
        </authorList>
    </citation>
    <scope>NUCLEOTIDE SEQUENCE [LARGE SCALE GENOMIC DNA]</scope>
    <source>
        <strain evidence="10">CGMCC 1.10759</strain>
    </source>
</reference>
<evidence type="ECO:0000313" key="9">
    <source>
        <dbReference type="EMBL" id="MFC4312047.1"/>
    </source>
</evidence>
<keyword evidence="2 9" id="KW-0378">Hydrolase</keyword>
<dbReference type="InterPro" id="IPR006104">
    <property type="entry name" value="Glyco_hydro_2_N"/>
</dbReference>
<gene>
    <name evidence="9" type="ORF">ACFPN2_23400</name>
</gene>
<dbReference type="SUPFAM" id="SSF51445">
    <property type="entry name" value="(Trans)glycosidases"/>
    <property type="match status" value="1"/>
</dbReference>
<evidence type="ECO:0000313" key="10">
    <source>
        <dbReference type="Proteomes" id="UP001595904"/>
    </source>
</evidence>